<dbReference type="Proteomes" id="UP000027931">
    <property type="component" value="Unassembled WGS sequence"/>
</dbReference>
<evidence type="ECO:0000313" key="1">
    <source>
        <dbReference type="EMBL" id="KEO82658.1"/>
    </source>
</evidence>
<dbReference type="AlphaFoldDB" id="A0A074LSA2"/>
<keyword evidence="2" id="KW-1185">Reference proteome</keyword>
<reference evidence="1 2" key="1">
    <citation type="journal article" date="2013" name="Int. J. Syst. Evol. Microbiol.">
        <title>Tumebacillus flagellatus sp. nov., an alpha-amylase/pullulanase-producing bacterium isolated from cassava wastewater.</title>
        <authorList>
            <person name="Wang Q."/>
            <person name="Xie N."/>
            <person name="Qin Y."/>
            <person name="Shen N."/>
            <person name="Zhu J."/>
            <person name="Mi H."/>
            <person name="Huang R."/>
        </authorList>
    </citation>
    <scope>NUCLEOTIDE SEQUENCE [LARGE SCALE GENOMIC DNA]</scope>
    <source>
        <strain evidence="1 2">GST4</strain>
    </source>
</reference>
<proteinExistence type="predicted"/>
<dbReference type="RefSeq" id="WP_038089600.1">
    <property type="nucleotide sequence ID" value="NZ_JMIR01000019.1"/>
</dbReference>
<dbReference type="EMBL" id="JMIR01000019">
    <property type="protein sequence ID" value="KEO82658.1"/>
    <property type="molecule type" value="Genomic_DNA"/>
</dbReference>
<evidence type="ECO:0000313" key="2">
    <source>
        <dbReference type="Proteomes" id="UP000027931"/>
    </source>
</evidence>
<organism evidence="1 2">
    <name type="scientific">Tumebacillus flagellatus</name>
    <dbReference type="NCBI Taxonomy" id="1157490"/>
    <lineage>
        <taxon>Bacteria</taxon>
        <taxon>Bacillati</taxon>
        <taxon>Bacillota</taxon>
        <taxon>Bacilli</taxon>
        <taxon>Bacillales</taxon>
        <taxon>Alicyclobacillaceae</taxon>
        <taxon>Tumebacillus</taxon>
    </lineage>
</organism>
<sequence length="112" mass="11866">MKIALPLAFLTLALLLLGALLQLTTQDLRMTEDLISAEQAQVLAESGVLHAEHRLAADPSWRGALPNIPCATGAYSVAVSDLGNGSLLIESTGWAGRSKKLSKKIVSFSSKH</sequence>
<gene>
    <name evidence="1" type="ORF">EL26_13915</name>
</gene>
<comment type="caution">
    <text evidence="1">The sequence shown here is derived from an EMBL/GenBank/DDBJ whole genome shotgun (WGS) entry which is preliminary data.</text>
</comment>
<protein>
    <submittedName>
        <fullName evidence="1">Uncharacterized protein</fullName>
    </submittedName>
</protein>
<name>A0A074LSA2_9BACL</name>
<dbReference type="OrthoDB" id="2382393at2"/>
<dbReference type="STRING" id="1157490.EL26_13915"/>
<accession>A0A074LSA2</accession>